<reference evidence="1 2" key="1">
    <citation type="submission" date="2019-07" db="EMBL/GenBank/DDBJ databases">
        <title>Hymenobacter sp. straun FUR1 Genome sequencing and assembly.</title>
        <authorList>
            <person name="Chhetri G."/>
        </authorList>
    </citation>
    <scope>NUCLEOTIDE SEQUENCE [LARGE SCALE GENOMIC DNA]</scope>
    <source>
        <strain evidence="1 2">Fur1</strain>
    </source>
</reference>
<dbReference type="EMBL" id="VMRJ01000002">
    <property type="protein sequence ID" value="TVT41294.1"/>
    <property type="molecule type" value="Genomic_DNA"/>
</dbReference>
<organism evidence="1 2">
    <name type="scientific">Hymenobacter setariae</name>
    <dbReference type="NCBI Taxonomy" id="2594794"/>
    <lineage>
        <taxon>Bacteria</taxon>
        <taxon>Pseudomonadati</taxon>
        <taxon>Bacteroidota</taxon>
        <taxon>Cytophagia</taxon>
        <taxon>Cytophagales</taxon>
        <taxon>Hymenobacteraceae</taxon>
        <taxon>Hymenobacter</taxon>
    </lineage>
</organism>
<proteinExistence type="predicted"/>
<dbReference type="OrthoDB" id="882093at2"/>
<evidence type="ECO:0000313" key="1">
    <source>
        <dbReference type="EMBL" id="TVT41294.1"/>
    </source>
</evidence>
<accession>A0A558BXQ2</accession>
<dbReference type="PROSITE" id="PS51257">
    <property type="entry name" value="PROKAR_LIPOPROTEIN"/>
    <property type="match status" value="1"/>
</dbReference>
<keyword evidence="2" id="KW-1185">Reference proteome</keyword>
<name>A0A558BXQ2_9BACT</name>
<gene>
    <name evidence="1" type="ORF">FNT36_07510</name>
</gene>
<dbReference type="Proteomes" id="UP000317624">
    <property type="component" value="Unassembled WGS sequence"/>
</dbReference>
<sequence>MKKIFFLLSITALSLSACKKDSEPLPTTDVRTSLLLAHDWKLAAQSVTYHREGSNAVVQEVYSSIQPCSQDDVTKFNADKTIAYGEGATACPKYGEMAPVEPGSWYFNDDQTTLYINQHQLRDADEAYQVLVLTEQTLQIRHVYTYRMNNRDYTGTEDYTYTAL</sequence>
<protein>
    <recommendedName>
        <fullName evidence="3">Lipocalin-like domain-containing protein</fullName>
    </recommendedName>
</protein>
<dbReference type="RefSeq" id="WP_144846039.1">
    <property type="nucleotide sequence ID" value="NZ_VMRJ01000002.1"/>
</dbReference>
<evidence type="ECO:0000313" key="2">
    <source>
        <dbReference type="Proteomes" id="UP000317624"/>
    </source>
</evidence>
<dbReference type="AlphaFoldDB" id="A0A558BXQ2"/>
<evidence type="ECO:0008006" key="3">
    <source>
        <dbReference type="Google" id="ProtNLM"/>
    </source>
</evidence>
<comment type="caution">
    <text evidence="1">The sequence shown here is derived from an EMBL/GenBank/DDBJ whole genome shotgun (WGS) entry which is preliminary data.</text>
</comment>